<protein>
    <submittedName>
        <fullName evidence="1">Uncharacterized protein</fullName>
    </submittedName>
</protein>
<evidence type="ECO:0000313" key="2">
    <source>
        <dbReference type="Proteomes" id="UP000678895"/>
    </source>
</evidence>
<keyword evidence="2" id="KW-1185">Reference proteome</keyword>
<accession>A0A919Y299</accession>
<dbReference type="Proteomes" id="UP000678895">
    <property type="component" value="Unassembled WGS sequence"/>
</dbReference>
<name>A0A919Y299_9BACL</name>
<gene>
    <name evidence="1" type="ORF">J41TS4_05330</name>
</gene>
<dbReference type="EMBL" id="BORS01000002">
    <property type="protein sequence ID" value="GIO40775.1"/>
    <property type="molecule type" value="Genomic_DNA"/>
</dbReference>
<comment type="caution">
    <text evidence="1">The sequence shown here is derived from an EMBL/GenBank/DDBJ whole genome shotgun (WGS) entry which is preliminary data.</text>
</comment>
<dbReference type="AlphaFoldDB" id="A0A919Y299"/>
<dbReference type="RefSeq" id="WP_301624673.1">
    <property type="nucleotide sequence ID" value="NZ_BORS01000002.1"/>
</dbReference>
<organism evidence="1 2">
    <name type="scientific">Paenibacillus apis</name>
    <dbReference type="NCBI Taxonomy" id="1792174"/>
    <lineage>
        <taxon>Bacteria</taxon>
        <taxon>Bacillati</taxon>
        <taxon>Bacillota</taxon>
        <taxon>Bacilli</taxon>
        <taxon>Bacillales</taxon>
        <taxon>Paenibacillaceae</taxon>
        <taxon>Paenibacillus</taxon>
    </lineage>
</organism>
<evidence type="ECO:0000313" key="1">
    <source>
        <dbReference type="EMBL" id="GIO40775.1"/>
    </source>
</evidence>
<reference evidence="1" key="1">
    <citation type="submission" date="2021-03" db="EMBL/GenBank/DDBJ databases">
        <title>Antimicrobial resistance genes in bacteria isolated from Japanese honey, and their potential for conferring macrolide and lincosamide resistance in the American foulbrood pathogen Paenibacillus larvae.</title>
        <authorList>
            <person name="Okamoto M."/>
            <person name="Kumagai M."/>
            <person name="Kanamori H."/>
            <person name="Takamatsu D."/>
        </authorList>
    </citation>
    <scope>NUCLEOTIDE SEQUENCE</scope>
    <source>
        <strain evidence="1">J41TS4</strain>
    </source>
</reference>
<proteinExistence type="predicted"/>
<sequence length="191" mass="22400">MNFTYSLRSIGWADVYIKVNNSEVFIDASYLSEPLIDMVRAIERLIPECAEEDEISEIVLFEWDSEPAIHRWVIHKLSQDLINIEITLFVDGITESTGEVLLNEECNFKEFVDLVVNSMEKIIRKHGIVGYRKQWNAQDFPLSSYIKLKHYLKTNNRFPIDVLNKDEWIESISTNINDEVEVILNFDERIL</sequence>